<evidence type="ECO:0000313" key="3">
    <source>
        <dbReference type="EMBL" id="MFB0835276.1"/>
    </source>
</evidence>
<gene>
    <name evidence="3" type="ORF">ACETWP_11820</name>
</gene>
<protein>
    <submittedName>
        <fullName evidence="3">PH domain-containing protein</fullName>
    </submittedName>
</protein>
<sequence length="186" mass="20264">MRLRLAPGERVIVKTRAHRRVLTRPALGFLAVVALTAFALGWLSRDGLPAPVAEALPLLRAVVPVAAAVLLLAWSVGPLLRWSRTWTVLTNRRVVIRRGAGGSSQWEIPLVLVRAIHVRQSVLQRGAGAGTLLLETANGRATLRDMPGVHRLRELVLDAMEALPRPTVFDGVELDVEPRGDWTGHG</sequence>
<dbReference type="RefSeq" id="WP_373972451.1">
    <property type="nucleotide sequence ID" value="NZ_JBHDLJ010000009.1"/>
</dbReference>
<organism evidence="3 4">
    <name type="scientific">Arthrobacter halodurans</name>
    <dbReference type="NCBI Taxonomy" id="516699"/>
    <lineage>
        <taxon>Bacteria</taxon>
        <taxon>Bacillati</taxon>
        <taxon>Actinomycetota</taxon>
        <taxon>Actinomycetes</taxon>
        <taxon>Micrococcales</taxon>
        <taxon>Micrococcaceae</taxon>
        <taxon>Arthrobacter</taxon>
    </lineage>
</organism>
<dbReference type="Proteomes" id="UP001575652">
    <property type="component" value="Unassembled WGS sequence"/>
</dbReference>
<dbReference type="Pfam" id="PF03703">
    <property type="entry name" value="bPH_2"/>
    <property type="match status" value="1"/>
</dbReference>
<accession>A0ABV4UNP8</accession>
<feature type="transmembrane region" description="Helical" evidence="1">
    <location>
        <begin position="55"/>
        <end position="74"/>
    </location>
</feature>
<feature type="domain" description="YdbS-like PH" evidence="2">
    <location>
        <begin position="82"/>
        <end position="154"/>
    </location>
</feature>
<keyword evidence="4" id="KW-1185">Reference proteome</keyword>
<reference evidence="3 4" key="1">
    <citation type="submission" date="2024-09" db="EMBL/GenBank/DDBJ databases">
        <authorList>
            <person name="Salinas-Garcia M.A."/>
            <person name="Prieme A."/>
        </authorList>
    </citation>
    <scope>NUCLEOTIDE SEQUENCE [LARGE SCALE GENOMIC DNA]</scope>
    <source>
        <strain evidence="3 4">DSM 21081</strain>
    </source>
</reference>
<evidence type="ECO:0000259" key="2">
    <source>
        <dbReference type="Pfam" id="PF03703"/>
    </source>
</evidence>
<evidence type="ECO:0000313" key="4">
    <source>
        <dbReference type="Proteomes" id="UP001575652"/>
    </source>
</evidence>
<dbReference type="InterPro" id="IPR005182">
    <property type="entry name" value="YdbS-like_PH"/>
</dbReference>
<evidence type="ECO:0000256" key="1">
    <source>
        <dbReference type="SAM" id="Phobius"/>
    </source>
</evidence>
<proteinExistence type="predicted"/>
<dbReference type="EMBL" id="JBHDLJ010000009">
    <property type="protein sequence ID" value="MFB0835276.1"/>
    <property type="molecule type" value="Genomic_DNA"/>
</dbReference>
<keyword evidence="1" id="KW-0472">Membrane</keyword>
<comment type="caution">
    <text evidence="3">The sequence shown here is derived from an EMBL/GenBank/DDBJ whole genome shotgun (WGS) entry which is preliminary data.</text>
</comment>
<keyword evidence="1" id="KW-0812">Transmembrane</keyword>
<keyword evidence="1" id="KW-1133">Transmembrane helix</keyword>
<name>A0ABV4UNP8_9MICC</name>
<feature type="transmembrane region" description="Helical" evidence="1">
    <location>
        <begin position="21"/>
        <end position="43"/>
    </location>
</feature>